<name>A0A917TH99_9ACTN</name>
<accession>A0A917TH99</accession>
<dbReference type="Proteomes" id="UP000642070">
    <property type="component" value="Unassembled WGS sequence"/>
</dbReference>
<evidence type="ECO:0000313" key="2">
    <source>
        <dbReference type="EMBL" id="GGM23137.1"/>
    </source>
</evidence>
<reference evidence="2" key="1">
    <citation type="journal article" date="2014" name="Int. J. Syst. Evol. Microbiol.">
        <title>Complete genome sequence of Corynebacterium casei LMG S-19264T (=DSM 44701T), isolated from a smear-ripened cheese.</title>
        <authorList>
            <consortium name="US DOE Joint Genome Institute (JGI-PGF)"/>
            <person name="Walter F."/>
            <person name="Albersmeier A."/>
            <person name="Kalinowski J."/>
            <person name="Ruckert C."/>
        </authorList>
    </citation>
    <scope>NUCLEOTIDE SEQUENCE</scope>
    <source>
        <strain evidence="2">JCM 19831</strain>
    </source>
</reference>
<evidence type="ECO:0000256" key="1">
    <source>
        <dbReference type="SAM" id="MobiDB-lite"/>
    </source>
</evidence>
<feature type="compositionally biased region" description="Acidic residues" evidence="1">
    <location>
        <begin position="353"/>
        <end position="363"/>
    </location>
</feature>
<dbReference type="EMBL" id="BMPI01000010">
    <property type="protein sequence ID" value="GGM23137.1"/>
    <property type="molecule type" value="Genomic_DNA"/>
</dbReference>
<gene>
    <name evidence="2" type="ORF">GCM10007977_025450</name>
</gene>
<feature type="region of interest" description="Disordered" evidence="1">
    <location>
        <begin position="353"/>
        <end position="373"/>
    </location>
</feature>
<proteinExistence type="predicted"/>
<organism evidence="2 3">
    <name type="scientific">Dactylosporangium sucinum</name>
    <dbReference type="NCBI Taxonomy" id="1424081"/>
    <lineage>
        <taxon>Bacteria</taxon>
        <taxon>Bacillati</taxon>
        <taxon>Actinomycetota</taxon>
        <taxon>Actinomycetes</taxon>
        <taxon>Micromonosporales</taxon>
        <taxon>Micromonosporaceae</taxon>
        <taxon>Dactylosporangium</taxon>
    </lineage>
</organism>
<feature type="region of interest" description="Disordered" evidence="1">
    <location>
        <begin position="1"/>
        <end position="20"/>
    </location>
</feature>
<protein>
    <submittedName>
        <fullName evidence="2">Uncharacterized protein</fullName>
    </submittedName>
</protein>
<sequence>MTGPTVTGPTVTGPTVTGPAETAGLGSAQQFAAAMTAAFAGQTGSTARFVEDLRTHGVDGAVVTAAEDAQRASDTAAAAWARADQVLTAHKQVGEAYAANPGAGDREFIVDDTASDSGPVMGMNAAGPAPSTDDEQLRADRRAKAEIIVPLVDLVLAVQNIAEARDRDDDADPDELLDTLIAQVRKATSAVGLGDAAQPGTTVGYEPGRHYVYGDVPDSDAQVQIASPGVTWRHGADELVLSHAGAYRHDDERGAHLVTEAGGGIDQEAEHEQALWLTDDSPQAADLECYTGPGWYVVESVIACDADELCTAETPQDCDGLQVSLYRDDDSQAQLVHYRADETVVIDCNEYELADSASEEPDEQPASAATGHA</sequence>
<reference evidence="2" key="2">
    <citation type="submission" date="2020-09" db="EMBL/GenBank/DDBJ databases">
        <authorList>
            <person name="Sun Q."/>
            <person name="Ohkuma M."/>
        </authorList>
    </citation>
    <scope>NUCLEOTIDE SEQUENCE</scope>
    <source>
        <strain evidence="2">JCM 19831</strain>
    </source>
</reference>
<dbReference type="RefSeq" id="WP_190249989.1">
    <property type="nucleotide sequence ID" value="NZ_BMPI01000010.1"/>
</dbReference>
<feature type="compositionally biased region" description="Low complexity" evidence="1">
    <location>
        <begin position="1"/>
        <end position="19"/>
    </location>
</feature>
<evidence type="ECO:0000313" key="3">
    <source>
        <dbReference type="Proteomes" id="UP000642070"/>
    </source>
</evidence>
<keyword evidence="3" id="KW-1185">Reference proteome</keyword>
<dbReference type="AlphaFoldDB" id="A0A917TH99"/>
<comment type="caution">
    <text evidence="2">The sequence shown here is derived from an EMBL/GenBank/DDBJ whole genome shotgun (WGS) entry which is preliminary data.</text>
</comment>